<comment type="caution">
    <text evidence="1">The sequence shown here is derived from an EMBL/GenBank/DDBJ whole genome shotgun (WGS) entry which is preliminary data.</text>
</comment>
<reference evidence="1 2" key="1">
    <citation type="submission" date="2022-02" db="EMBL/GenBank/DDBJ databases">
        <title>Genome of Erysipelotrichaceae sp. nov. NSJ-176 isolated from human feces.</title>
        <authorList>
            <person name="Abdugheni R."/>
        </authorList>
    </citation>
    <scope>NUCLEOTIDE SEQUENCE [LARGE SCALE GENOMIC DNA]</scope>
    <source>
        <strain evidence="1 2">NSJ-176</strain>
    </source>
</reference>
<gene>
    <name evidence="1" type="ORF">LQE99_12580</name>
</gene>
<name>A0ABS9R8F6_9FIRM</name>
<organism evidence="1 2">
    <name type="scientific">Amedibacillus hominis</name>
    <dbReference type="NCBI Taxonomy" id="2897776"/>
    <lineage>
        <taxon>Bacteria</taxon>
        <taxon>Bacillati</taxon>
        <taxon>Bacillota</taxon>
        <taxon>Erysipelotrichia</taxon>
        <taxon>Erysipelotrichales</taxon>
        <taxon>Erysipelotrichaceae</taxon>
        <taxon>Amedibacillus</taxon>
    </lineage>
</organism>
<dbReference type="EMBL" id="JAKVPQ010000010">
    <property type="protein sequence ID" value="MCH4285957.1"/>
    <property type="molecule type" value="Genomic_DNA"/>
</dbReference>
<dbReference type="Proteomes" id="UP001202402">
    <property type="component" value="Unassembled WGS sequence"/>
</dbReference>
<dbReference type="RefSeq" id="WP_117453520.1">
    <property type="nucleotide sequence ID" value="NZ_JAKVPQ010000010.1"/>
</dbReference>
<evidence type="ECO:0000313" key="2">
    <source>
        <dbReference type="Proteomes" id="UP001202402"/>
    </source>
</evidence>
<keyword evidence="2" id="KW-1185">Reference proteome</keyword>
<protein>
    <submittedName>
        <fullName evidence="1">Uncharacterized protein</fullName>
    </submittedName>
</protein>
<sequence>MAVDEDDNEKYPVNLYPRVGEVPKFFSNDDWEIIFLKERFKVRPEKGHFGNSELHYHKYGYVHARKCSRAKRSCNTEYKYHYNISIGKK</sequence>
<evidence type="ECO:0000313" key="1">
    <source>
        <dbReference type="EMBL" id="MCH4285957.1"/>
    </source>
</evidence>
<proteinExistence type="predicted"/>
<accession>A0ABS9R8F6</accession>